<sequence length="282" mass="30598">MNLRMGVFGHPIGHSMSPAMHNAALAEVGLQGSYGAYDIHPEDLEEAVRSLREDQFRGVNVTLPHKVNVMPFLDEISSDARTIGAVNTIVQENGRLIGYNTDGQGYLDSLLTESGEELKNKKVLIIGAGGAARAVAVSLLKYGVQVLAITNRTMSKAKEIARICEPVGPVSVLPSTIAQANLTGFDVIINTTSIGMAPDIDRMPFSLETLKRDSIVSDLIYTPLKTRWLQVAENKGAKTINGLGMFINQGAIAFELWTGRKAPREKMKQTVLDALKKQEAPK</sequence>
<gene>
    <name evidence="8 12" type="primary">aroE</name>
    <name evidence="12" type="ORF">EBO34_02395</name>
</gene>
<dbReference type="GO" id="GO:0050661">
    <property type="term" value="F:NADP binding"/>
    <property type="evidence" value="ECO:0007669"/>
    <property type="project" value="InterPro"/>
</dbReference>
<dbReference type="GO" id="GO:0019632">
    <property type="term" value="P:shikimate metabolic process"/>
    <property type="evidence" value="ECO:0007669"/>
    <property type="project" value="InterPro"/>
</dbReference>
<reference evidence="12 13" key="1">
    <citation type="submission" date="2018-10" db="EMBL/GenBank/DDBJ databases">
        <title>Bacillus Keqinensis sp. nov., a moderately halophilic bacterium isolated from a saline-alkaline lake.</title>
        <authorList>
            <person name="Wang H."/>
        </authorList>
    </citation>
    <scope>NUCLEOTIDE SEQUENCE [LARGE SCALE GENOMIC DNA]</scope>
    <source>
        <strain evidence="12 13">KQ-3</strain>
    </source>
</reference>
<feature type="binding site" evidence="8">
    <location>
        <begin position="127"/>
        <end position="131"/>
    </location>
    <ligand>
        <name>NADP(+)</name>
        <dbReference type="ChEBI" id="CHEBI:58349"/>
    </ligand>
</feature>
<keyword evidence="3 8" id="KW-0028">Amino-acid biosynthesis</keyword>
<dbReference type="InterPro" id="IPR041121">
    <property type="entry name" value="SDH_C"/>
</dbReference>
<evidence type="ECO:0000313" key="12">
    <source>
        <dbReference type="EMBL" id="RNA68836.1"/>
    </source>
</evidence>
<feature type="binding site" evidence="8">
    <location>
        <begin position="15"/>
        <end position="17"/>
    </location>
    <ligand>
        <name>shikimate</name>
        <dbReference type="ChEBI" id="CHEBI:36208"/>
    </ligand>
</feature>
<evidence type="ECO:0000256" key="4">
    <source>
        <dbReference type="ARBA" id="ARBA00022857"/>
    </source>
</evidence>
<dbReference type="InterPro" id="IPR022893">
    <property type="entry name" value="Shikimate_DH_fam"/>
</dbReference>
<dbReference type="NCBIfam" id="NF001310">
    <property type="entry name" value="PRK00258.1-2"/>
    <property type="match status" value="1"/>
</dbReference>
<proteinExistence type="inferred from homology"/>
<dbReference type="GO" id="GO:0008652">
    <property type="term" value="P:amino acid biosynthetic process"/>
    <property type="evidence" value="ECO:0007669"/>
    <property type="project" value="UniProtKB-KW"/>
</dbReference>
<evidence type="ECO:0000256" key="8">
    <source>
        <dbReference type="HAMAP-Rule" id="MF_00222"/>
    </source>
</evidence>
<dbReference type="RefSeq" id="WP_122896360.1">
    <property type="nucleotide sequence ID" value="NZ_RHIB01000001.1"/>
</dbReference>
<dbReference type="AlphaFoldDB" id="A0A3M7TT78"/>
<comment type="function">
    <text evidence="8">Involved in the biosynthesis of the chorismate, which leads to the biosynthesis of aromatic amino acids. Catalyzes the reversible NADPH linked reduction of 3-dehydroshikimate (DHSA) to yield shikimate (SA).</text>
</comment>
<comment type="caution">
    <text evidence="12">The sequence shown here is derived from an EMBL/GenBank/DDBJ whole genome shotgun (WGS) entry which is preliminary data.</text>
</comment>
<feature type="active site" description="Proton acceptor" evidence="8">
    <location>
        <position position="66"/>
    </location>
</feature>
<dbReference type="GO" id="GO:0005829">
    <property type="term" value="C:cytosol"/>
    <property type="evidence" value="ECO:0007669"/>
    <property type="project" value="TreeGrafter"/>
</dbReference>
<dbReference type="Gene3D" id="3.40.50.10860">
    <property type="entry name" value="Leucine Dehydrogenase, chain A, domain 1"/>
    <property type="match status" value="1"/>
</dbReference>
<dbReference type="EMBL" id="RHIB01000001">
    <property type="protein sequence ID" value="RNA68836.1"/>
    <property type="molecule type" value="Genomic_DNA"/>
</dbReference>
<dbReference type="InterPro" id="IPR006151">
    <property type="entry name" value="Shikm_DH/Glu-tRNA_Rdtase"/>
</dbReference>
<dbReference type="Pfam" id="PF01488">
    <property type="entry name" value="Shikimate_DH"/>
    <property type="match status" value="1"/>
</dbReference>
<feature type="binding site" evidence="8">
    <location>
        <position position="221"/>
    </location>
    <ligand>
        <name>shikimate</name>
        <dbReference type="ChEBI" id="CHEBI:36208"/>
    </ligand>
</feature>
<dbReference type="Pfam" id="PF08501">
    <property type="entry name" value="Shikimate_dh_N"/>
    <property type="match status" value="1"/>
</dbReference>
<feature type="domain" description="Quinate/shikimate 5-dehydrogenase/glutamyl-tRNA reductase" evidence="9">
    <location>
        <begin position="113"/>
        <end position="193"/>
    </location>
</feature>
<evidence type="ECO:0000256" key="3">
    <source>
        <dbReference type="ARBA" id="ARBA00022605"/>
    </source>
</evidence>
<comment type="pathway">
    <text evidence="1 8">Metabolic intermediate biosynthesis; chorismate biosynthesis; chorismate from D-erythrose 4-phosphate and phosphoenolpyruvate: step 4/7.</text>
</comment>
<name>A0A3M7TT78_9BACI</name>
<dbReference type="HAMAP" id="MF_00222">
    <property type="entry name" value="Shikimate_DH_AroE"/>
    <property type="match status" value="1"/>
</dbReference>
<comment type="caution">
    <text evidence="8">Lacks conserved residue(s) required for the propagation of feature annotation.</text>
</comment>
<dbReference type="OrthoDB" id="9792692at2"/>
<evidence type="ECO:0000256" key="5">
    <source>
        <dbReference type="ARBA" id="ARBA00023002"/>
    </source>
</evidence>
<evidence type="ECO:0000256" key="2">
    <source>
        <dbReference type="ARBA" id="ARBA00012962"/>
    </source>
</evidence>
<keyword evidence="4 8" id="KW-0521">NADP</keyword>
<feature type="binding site" evidence="8">
    <location>
        <begin position="151"/>
        <end position="156"/>
    </location>
    <ligand>
        <name>NADP(+)</name>
        <dbReference type="ChEBI" id="CHEBI:58349"/>
    </ligand>
</feature>
<protein>
    <recommendedName>
        <fullName evidence="2 8">Shikimate dehydrogenase (NADP(+))</fullName>
        <shortName evidence="8">SDH</shortName>
        <ecNumber evidence="2 8">1.1.1.25</ecNumber>
    </recommendedName>
</protein>
<dbReference type="InterPro" id="IPR011342">
    <property type="entry name" value="Shikimate_DH"/>
</dbReference>
<keyword evidence="6 8" id="KW-0057">Aromatic amino acid biosynthesis</keyword>
<dbReference type="GO" id="GO:0009073">
    <property type="term" value="P:aromatic amino acid family biosynthetic process"/>
    <property type="evidence" value="ECO:0007669"/>
    <property type="project" value="UniProtKB-KW"/>
</dbReference>
<evidence type="ECO:0000313" key="13">
    <source>
        <dbReference type="Proteomes" id="UP000278746"/>
    </source>
</evidence>
<accession>A0A3M7TT78</accession>
<feature type="binding site" evidence="8">
    <location>
        <position position="62"/>
    </location>
    <ligand>
        <name>shikimate</name>
        <dbReference type="ChEBI" id="CHEBI:36208"/>
    </ligand>
</feature>
<dbReference type="InterPro" id="IPR046346">
    <property type="entry name" value="Aminoacid_DH-like_N_sf"/>
</dbReference>
<evidence type="ECO:0000259" key="9">
    <source>
        <dbReference type="Pfam" id="PF01488"/>
    </source>
</evidence>
<dbReference type="SUPFAM" id="SSF51735">
    <property type="entry name" value="NAD(P)-binding Rossmann-fold domains"/>
    <property type="match status" value="1"/>
</dbReference>
<dbReference type="SUPFAM" id="SSF53223">
    <property type="entry name" value="Aminoacid dehydrogenase-like, N-terminal domain"/>
    <property type="match status" value="1"/>
</dbReference>
<feature type="binding site" evidence="8">
    <location>
        <position position="102"/>
    </location>
    <ligand>
        <name>shikimate</name>
        <dbReference type="ChEBI" id="CHEBI:36208"/>
    </ligand>
</feature>
<keyword evidence="13" id="KW-1185">Reference proteome</keyword>
<evidence type="ECO:0000259" key="10">
    <source>
        <dbReference type="Pfam" id="PF08501"/>
    </source>
</evidence>
<dbReference type="GO" id="GO:0004764">
    <property type="term" value="F:shikimate 3-dehydrogenase (NADP+) activity"/>
    <property type="evidence" value="ECO:0007669"/>
    <property type="project" value="UniProtKB-UniRule"/>
</dbReference>
<keyword evidence="5 8" id="KW-0560">Oxidoreductase</keyword>
<evidence type="ECO:0000256" key="7">
    <source>
        <dbReference type="ARBA" id="ARBA00049442"/>
    </source>
</evidence>
<dbReference type="NCBIfam" id="NF001319">
    <property type="entry name" value="PRK00258.3-3"/>
    <property type="match status" value="1"/>
</dbReference>
<dbReference type="GO" id="GO:0009423">
    <property type="term" value="P:chorismate biosynthetic process"/>
    <property type="evidence" value="ECO:0007669"/>
    <property type="project" value="UniProtKB-UniRule"/>
</dbReference>
<dbReference type="Proteomes" id="UP000278746">
    <property type="component" value="Unassembled WGS sequence"/>
</dbReference>
<dbReference type="EC" id="1.1.1.25" evidence="2 8"/>
<feature type="binding site" evidence="8">
    <location>
        <position position="249"/>
    </location>
    <ligand>
        <name>shikimate</name>
        <dbReference type="ChEBI" id="CHEBI:36208"/>
    </ligand>
</feature>
<feature type="domain" description="SDH C-terminal" evidence="11">
    <location>
        <begin position="242"/>
        <end position="272"/>
    </location>
</feature>
<dbReference type="UniPathway" id="UPA00053">
    <property type="reaction ID" value="UER00087"/>
</dbReference>
<dbReference type="NCBIfam" id="TIGR00507">
    <property type="entry name" value="aroE"/>
    <property type="match status" value="1"/>
</dbReference>
<feature type="binding site" evidence="8">
    <location>
        <position position="242"/>
    </location>
    <ligand>
        <name>NADP(+)</name>
        <dbReference type="ChEBI" id="CHEBI:58349"/>
    </ligand>
</feature>
<dbReference type="PANTHER" id="PTHR21089">
    <property type="entry name" value="SHIKIMATE DEHYDROGENASE"/>
    <property type="match status" value="1"/>
</dbReference>
<comment type="subunit">
    <text evidence="8">Homodimer.</text>
</comment>
<feature type="binding site" evidence="8">
    <location>
        <position position="219"/>
    </location>
    <ligand>
        <name>NADP(+)</name>
        <dbReference type="ChEBI" id="CHEBI:58349"/>
    </ligand>
</feature>
<evidence type="ECO:0000256" key="6">
    <source>
        <dbReference type="ARBA" id="ARBA00023141"/>
    </source>
</evidence>
<feature type="binding site" evidence="8">
    <location>
        <position position="87"/>
    </location>
    <ligand>
        <name>shikimate</name>
        <dbReference type="ChEBI" id="CHEBI:36208"/>
    </ligand>
</feature>
<dbReference type="InterPro" id="IPR013708">
    <property type="entry name" value="Shikimate_DH-bd_N"/>
</dbReference>
<organism evidence="12 13">
    <name type="scientific">Alteribacter keqinensis</name>
    <dbReference type="NCBI Taxonomy" id="2483800"/>
    <lineage>
        <taxon>Bacteria</taxon>
        <taxon>Bacillati</taxon>
        <taxon>Bacillota</taxon>
        <taxon>Bacilli</taxon>
        <taxon>Bacillales</taxon>
        <taxon>Bacillaceae</taxon>
        <taxon>Alteribacter</taxon>
    </lineage>
</organism>
<dbReference type="Pfam" id="PF18317">
    <property type="entry name" value="SDH_C"/>
    <property type="match status" value="1"/>
</dbReference>
<comment type="catalytic activity">
    <reaction evidence="7 8">
        <text>shikimate + NADP(+) = 3-dehydroshikimate + NADPH + H(+)</text>
        <dbReference type="Rhea" id="RHEA:17737"/>
        <dbReference type="ChEBI" id="CHEBI:15378"/>
        <dbReference type="ChEBI" id="CHEBI:16630"/>
        <dbReference type="ChEBI" id="CHEBI:36208"/>
        <dbReference type="ChEBI" id="CHEBI:57783"/>
        <dbReference type="ChEBI" id="CHEBI:58349"/>
        <dbReference type="EC" id="1.1.1.25"/>
    </reaction>
</comment>
<comment type="similarity">
    <text evidence="8">Belongs to the shikimate dehydrogenase family.</text>
</comment>
<dbReference type="InterPro" id="IPR036291">
    <property type="entry name" value="NAD(P)-bd_dom_sf"/>
</dbReference>
<evidence type="ECO:0000256" key="1">
    <source>
        <dbReference type="ARBA" id="ARBA00004871"/>
    </source>
</evidence>
<dbReference type="Gene3D" id="3.40.50.720">
    <property type="entry name" value="NAD(P)-binding Rossmann-like Domain"/>
    <property type="match status" value="1"/>
</dbReference>
<dbReference type="PANTHER" id="PTHR21089:SF1">
    <property type="entry name" value="BIFUNCTIONAL 3-DEHYDROQUINATE DEHYDRATASE_SHIKIMATE DEHYDROGENASE, CHLOROPLASTIC"/>
    <property type="match status" value="1"/>
</dbReference>
<evidence type="ECO:0000259" key="11">
    <source>
        <dbReference type="Pfam" id="PF18317"/>
    </source>
</evidence>
<feature type="domain" description="Shikimate dehydrogenase substrate binding N-terminal" evidence="10">
    <location>
        <begin position="7"/>
        <end position="89"/>
    </location>
</feature>
<dbReference type="CDD" id="cd01065">
    <property type="entry name" value="NAD_bind_Shikimate_DH"/>
    <property type="match status" value="1"/>
</dbReference>